<organism evidence="1 2">
    <name type="scientific">Galbitalea soli</name>
    <dbReference type="NCBI Taxonomy" id="1268042"/>
    <lineage>
        <taxon>Bacteria</taxon>
        <taxon>Bacillati</taxon>
        <taxon>Actinomycetota</taxon>
        <taxon>Actinomycetes</taxon>
        <taxon>Micrococcales</taxon>
        <taxon>Microbacteriaceae</taxon>
        <taxon>Galbitalea</taxon>
    </lineage>
</organism>
<protein>
    <submittedName>
        <fullName evidence="1">Uncharacterized protein</fullName>
    </submittedName>
</protein>
<evidence type="ECO:0000313" key="2">
    <source>
        <dbReference type="Proteomes" id="UP000479756"/>
    </source>
</evidence>
<sequence length="176" mass="19261">MLNAATSSSPLSPELENEKQALLQDYPGVKLPGPQMVRAVTLDEWPQAHSACLVKAGYPATVTPDGGVQTHVGGKQDEAFQIQTWVCDVQFPLQSKFEKSLNTAQYTALWKYQKGDLAKCLTAHGFTVDSPPSLQTFISTYGRPGSWSPYSNVNGTDAEFTAINKECPQVPDDFYN</sequence>
<accession>A0A7C9PNA6</accession>
<dbReference type="AlphaFoldDB" id="A0A7C9PNA6"/>
<keyword evidence="2" id="KW-1185">Reference proteome</keyword>
<dbReference type="Proteomes" id="UP000479756">
    <property type="component" value="Unassembled WGS sequence"/>
</dbReference>
<reference evidence="1 2" key="1">
    <citation type="journal article" date="2014" name="Int. J. Syst. Evol. Microbiol.">
        <title>Description of Galbitalea soli gen. nov., sp. nov., and Frondihabitans sucicola sp. nov.</title>
        <authorList>
            <person name="Kim S.J."/>
            <person name="Lim J.M."/>
            <person name="Ahn J.H."/>
            <person name="Weon H.Y."/>
            <person name="Hamada M."/>
            <person name="Suzuki K."/>
            <person name="Ahn T.Y."/>
            <person name="Kwon S.W."/>
        </authorList>
    </citation>
    <scope>NUCLEOTIDE SEQUENCE [LARGE SCALE GENOMIC DNA]</scope>
    <source>
        <strain evidence="1 2">NBRC 108727</strain>
    </source>
</reference>
<proteinExistence type="predicted"/>
<name>A0A7C9PNA6_9MICO</name>
<gene>
    <name evidence="1" type="ORF">G3T37_08445</name>
</gene>
<dbReference type="EMBL" id="JAAGWZ010000002">
    <property type="protein sequence ID" value="NEM91386.1"/>
    <property type="molecule type" value="Genomic_DNA"/>
</dbReference>
<comment type="caution">
    <text evidence="1">The sequence shown here is derived from an EMBL/GenBank/DDBJ whole genome shotgun (WGS) entry which is preliminary data.</text>
</comment>
<evidence type="ECO:0000313" key="1">
    <source>
        <dbReference type="EMBL" id="NEM91386.1"/>
    </source>
</evidence>
<dbReference type="RefSeq" id="WP_163473065.1">
    <property type="nucleotide sequence ID" value="NZ_JAAGWZ010000002.1"/>
</dbReference>